<dbReference type="EMBL" id="GIFC01003039">
    <property type="protein sequence ID" value="MXU85122.1"/>
    <property type="molecule type" value="Transcribed_RNA"/>
</dbReference>
<reference evidence="1" key="1">
    <citation type="submission" date="2019-12" db="EMBL/GenBank/DDBJ databases">
        <title>An insight into the sialome of adult female Ixodes ricinus ticks feeding for 6 days.</title>
        <authorList>
            <person name="Perner J."/>
            <person name="Ribeiro J.M.C."/>
        </authorList>
    </citation>
    <scope>NUCLEOTIDE SEQUENCE</scope>
    <source>
        <strain evidence="1">Semi-engorged</strain>
        <tissue evidence="1">Salivary glands</tissue>
    </source>
</reference>
<sequence length="84" mass="9709">MERANCLFSCGSIFPEEAEEGFLTCRCRMVCRVLCNETVTRLSQGERSKEKRRSWTMFLSDGPLFQQSARHPNQSLHPSRVQNV</sequence>
<proteinExistence type="predicted"/>
<evidence type="ECO:0000313" key="1">
    <source>
        <dbReference type="EMBL" id="MXU85122.1"/>
    </source>
</evidence>
<protein>
    <submittedName>
        <fullName evidence="1">Uncharacterized protein</fullName>
    </submittedName>
</protein>
<organism evidence="1">
    <name type="scientific">Ixodes ricinus</name>
    <name type="common">Common tick</name>
    <name type="synonym">Acarus ricinus</name>
    <dbReference type="NCBI Taxonomy" id="34613"/>
    <lineage>
        <taxon>Eukaryota</taxon>
        <taxon>Metazoa</taxon>
        <taxon>Ecdysozoa</taxon>
        <taxon>Arthropoda</taxon>
        <taxon>Chelicerata</taxon>
        <taxon>Arachnida</taxon>
        <taxon>Acari</taxon>
        <taxon>Parasitiformes</taxon>
        <taxon>Ixodida</taxon>
        <taxon>Ixodoidea</taxon>
        <taxon>Ixodidae</taxon>
        <taxon>Ixodinae</taxon>
        <taxon>Ixodes</taxon>
    </lineage>
</organism>
<accession>A0A6B0TYB9</accession>
<dbReference type="AlphaFoldDB" id="A0A6B0TYB9"/>
<name>A0A6B0TYB9_IXORI</name>